<gene>
    <name evidence="3" type="ORF">LITE_LOCUS28870</name>
</gene>
<dbReference type="Gene3D" id="3.90.810.10">
    <property type="entry name" value="CRIB domain"/>
    <property type="match status" value="1"/>
</dbReference>
<keyword evidence="1" id="KW-0343">GTPase activation</keyword>
<evidence type="ECO:0000256" key="1">
    <source>
        <dbReference type="ARBA" id="ARBA00022468"/>
    </source>
</evidence>
<evidence type="ECO:0008006" key="5">
    <source>
        <dbReference type="Google" id="ProtNLM"/>
    </source>
</evidence>
<dbReference type="InterPro" id="IPR044785">
    <property type="entry name" value="RopGAP1-5"/>
</dbReference>
<keyword evidence="4" id="KW-1185">Reference proteome</keyword>
<evidence type="ECO:0000313" key="3">
    <source>
        <dbReference type="EMBL" id="CAI0446084.1"/>
    </source>
</evidence>
<dbReference type="Proteomes" id="UP001154282">
    <property type="component" value="Unassembled WGS sequence"/>
</dbReference>
<dbReference type="EMBL" id="CAMGYJ010000007">
    <property type="protein sequence ID" value="CAI0446084.1"/>
    <property type="molecule type" value="Genomic_DNA"/>
</dbReference>
<evidence type="ECO:0000313" key="4">
    <source>
        <dbReference type="Proteomes" id="UP001154282"/>
    </source>
</evidence>
<organism evidence="3 4">
    <name type="scientific">Linum tenue</name>
    <dbReference type="NCBI Taxonomy" id="586396"/>
    <lineage>
        <taxon>Eukaryota</taxon>
        <taxon>Viridiplantae</taxon>
        <taxon>Streptophyta</taxon>
        <taxon>Embryophyta</taxon>
        <taxon>Tracheophyta</taxon>
        <taxon>Spermatophyta</taxon>
        <taxon>Magnoliopsida</taxon>
        <taxon>eudicotyledons</taxon>
        <taxon>Gunneridae</taxon>
        <taxon>Pentapetalae</taxon>
        <taxon>rosids</taxon>
        <taxon>fabids</taxon>
        <taxon>Malpighiales</taxon>
        <taxon>Linaceae</taxon>
        <taxon>Linum</taxon>
    </lineage>
</organism>
<reference evidence="3" key="1">
    <citation type="submission" date="2022-08" db="EMBL/GenBank/DDBJ databases">
        <authorList>
            <person name="Gutierrez-Valencia J."/>
        </authorList>
    </citation>
    <scope>NUCLEOTIDE SEQUENCE</scope>
</reference>
<evidence type="ECO:0000256" key="2">
    <source>
        <dbReference type="SAM" id="MobiDB-lite"/>
    </source>
</evidence>
<protein>
    <recommendedName>
        <fullName evidence="5">CRIB domain-containing protein</fullName>
    </recommendedName>
</protein>
<name>A0AAV0MJ31_9ROSI</name>
<dbReference type="PANTHER" id="PTHR23177">
    <property type="entry name" value="MKIAA1688 PROTEIN"/>
    <property type="match status" value="1"/>
</dbReference>
<dbReference type="PANTHER" id="PTHR23177:SF35">
    <property type="entry name" value="RHO GTPASE-ACTIVATING PROTEIN GACA"/>
    <property type="match status" value="1"/>
</dbReference>
<feature type="region of interest" description="Disordered" evidence="2">
    <location>
        <begin position="1"/>
        <end position="28"/>
    </location>
</feature>
<accession>A0AAV0MJ31</accession>
<dbReference type="GO" id="GO:0005096">
    <property type="term" value="F:GTPase activator activity"/>
    <property type="evidence" value="ECO:0007669"/>
    <property type="project" value="UniProtKB-KW"/>
</dbReference>
<dbReference type="AlphaFoldDB" id="A0AAV0MJ31"/>
<dbReference type="InterPro" id="IPR036936">
    <property type="entry name" value="CRIB_dom_sf"/>
</dbReference>
<sequence>MTGVVMVTKGGGCKSSARGSNKASSEDEHNHQLSMVAVLLSALRISLASSCCIEDVEDLMSSSSSVAINHMDIGRSTNVQHITHVIFDRFNGILGLPMEFEVVLQCTTEEDFVELVKQLKPTEAALLNL</sequence>
<proteinExistence type="predicted"/>
<comment type="caution">
    <text evidence="3">The sequence shown here is derived from an EMBL/GenBank/DDBJ whole genome shotgun (WGS) entry which is preliminary data.</text>
</comment>
<feature type="non-terminal residue" evidence="3">
    <location>
        <position position="129"/>
    </location>
</feature>